<dbReference type="EMBL" id="LHZY01000026">
    <property type="protein sequence ID" value="KXV71396.1"/>
    <property type="molecule type" value="Genomic_DNA"/>
</dbReference>
<comment type="caution">
    <text evidence="1">The sequence shown here is derived from an EMBL/GenBank/DDBJ whole genome shotgun (WGS) entry which is preliminary data.</text>
</comment>
<reference evidence="1 2" key="1">
    <citation type="submission" date="2015-06" db="EMBL/GenBank/DDBJ databases">
        <title>Improved classification and identification of acetic acid bacteria using matrix-assisted laser desorption/ionization time-of-flight mass spectrometry; Gluconobacter nephelii and Gluconobacter uchimurae are later heterotypic synonyms of Gluconobacter japonicus and Gluconobacter oxydans, respectively.</title>
        <authorList>
            <person name="Li L."/>
            <person name="Cleenwerck I."/>
            <person name="De Vuyst L."/>
            <person name="Vandamme P."/>
        </authorList>
    </citation>
    <scope>NUCLEOTIDE SEQUENCE [LARGE SCALE GENOMIC DNA]</scope>
    <source>
        <strain evidence="1 2">LMG 1608</strain>
    </source>
</reference>
<gene>
    <name evidence="1" type="ORF">AD952_09220</name>
</gene>
<protein>
    <submittedName>
        <fullName evidence="1">Uncharacterized protein</fullName>
    </submittedName>
</protein>
<accession>A0A149UUB7</accession>
<sequence>MGQLVGVDSVSITPSLLRVTCLNVHFAECFIKAHARQDIPQHFEDNCRLLTLGPGRDILPAFFESMSITSAFKAHEAKSFFNIWRNDFR</sequence>
<evidence type="ECO:0000313" key="2">
    <source>
        <dbReference type="Proteomes" id="UP000075312"/>
    </source>
</evidence>
<dbReference type="AlphaFoldDB" id="A0A149UUB7"/>
<dbReference type="Proteomes" id="UP000075312">
    <property type="component" value="Unassembled WGS sequence"/>
</dbReference>
<name>A0A149UUB7_9PROT</name>
<evidence type="ECO:0000313" key="1">
    <source>
        <dbReference type="EMBL" id="KXV71396.1"/>
    </source>
</evidence>
<proteinExistence type="predicted"/>
<organism evidence="1 2">
    <name type="scientific">Acetobacter cerevisiae</name>
    <dbReference type="NCBI Taxonomy" id="178900"/>
    <lineage>
        <taxon>Bacteria</taxon>
        <taxon>Pseudomonadati</taxon>
        <taxon>Pseudomonadota</taxon>
        <taxon>Alphaproteobacteria</taxon>
        <taxon>Acetobacterales</taxon>
        <taxon>Acetobacteraceae</taxon>
        <taxon>Acetobacter</taxon>
    </lineage>
</organism>